<protein>
    <submittedName>
        <fullName evidence="1">Uncharacterized protein</fullName>
    </submittedName>
</protein>
<accession>A0A6J5MHM6</accession>
<reference evidence="1" key="1">
    <citation type="submission" date="2020-04" db="EMBL/GenBank/DDBJ databases">
        <authorList>
            <person name="Chiriac C."/>
            <person name="Salcher M."/>
            <person name="Ghai R."/>
            <person name="Kavagutti S V."/>
        </authorList>
    </citation>
    <scope>NUCLEOTIDE SEQUENCE</scope>
</reference>
<dbReference type="EMBL" id="LR796415">
    <property type="protein sequence ID" value="CAB4143199.1"/>
    <property type="molecule type" value="Genomic_DNA"/>
</dbReference>
<organism evidence="1">
    <name type="scientific">uncultured Caudovirales phage</name>
    <dbReference type="NCBI Taxonomy" id="2100421"/>
    <lineage>
        <taxon>Viruses</taxon>
        <taxon>Duplodnaviria</taxon>
        <taxon>Heunggongvirae</taxon>
        <taxon>Uroviricota</taxon>
        <taxon>Caudoviricetes</taxon>
        <taxon>Peduoviridae</taxon>
        <taxon>Maltschvirus</taxon>
        <taxon>Maltschvirus maltsch</taxon>
    </lineage>
</organism>
<sequence>MNIELINKIKEQIQKDNKSILMGCWFRESVESDCGTAGCIAGWACFLTDRLRKGRQTAPILANYYSTISGVSIYESAAYTLDISMEKAKGLFYPEHWPELFLQKVYSDNLSLINAFESLPDSIEKKIQYVFDYSLLPSKLAADIVCARLDYLVENGV</sequence>
<proteinExistence type="predicted"/>
<name>A0A6J5MHM6_9CAUD</name>
<gene>
    <name evidence="1" type="ORF">UFOVP434_94</name>
</gene>
<evidence type="ECO:0000313" key="1">
    <source>
        <dbReference type="EMBL" id="CAB4143199.1"/>
    </source>
</evidence>